<keyword evidence="3" id="KW-1185">Reference proteome</keyword>
<accession>A0A5C3MUY8</accession>
<dbReference type="EMBL" id="ML213554">
    <property type="protein sequence ID" value="TFK45211.1"/>
    <property type="molecule type" value="Genomic_DNA"/>
</dbReference>
<reference evidence="2 3" key="1">
    <citation type="journal article" date="2019" name="Nat. Ecol. Evol.">
        <title>Megaphylogeny resolves global patterns of mushroom evolution.</title>
        <authorList>
            <person name="Varga T."/>
            <person name="Krizsan K."/>
            <person name="Foldi C."/>
            <person name="Dima B."/>
            <person name="Sanchez-Garcia M."/>
            <person name="Sanchez-Ramirez S."/>
            <person name="Szollosi G.J."/>
            <person name="Szarkandi J.G."/>
            <person name="Papp V."/>
            <person name="Albert L."/>
            <person name="Andreopoulos W."/>
            <person name="Angelini C."/>
            <person name="Antonin V."/>
            <person name="Barry K.W."/>
            <person name="Bougher N.L."/>
            <person name="Buchanan P."/>
            <person name="Buyck B."/>
            <person name="Bense V."/>
            <person name="Catcheside P."/>
            <person name="Chovatia M."/>
            <person name="Cooper J."/>
            <person name="Damon W."/>
            <person name="Desjardin D."/>
            <person name="Finy P."/>
            <person name="Geml J."/>
            <person name="Haridas S."/>
            <person name="Hughes K."/>
            <person name="Justo A."/>
            <person name="Karasinski D."/>
            <person name="Kautmanova I."/>
            <person name="Kiss B."/>
            <person name="Kocsube S."/>
            <person name="Kotiranta H."/>
            <person name="LaButti K.M."/>
            <person name="Lechner B.E."/>
            <person name="Liimatainen K."/>
            <person name="Lipzen A."/>
            <person name="Lukacs Z."/>
            <person name="Mihaltcheva S."/>
            <person name="Morgado L.N."/>
            <person name="Niskanen T."/>
            <person name="Noordeloos M.E."/>
            <person name="Ohm R.A."/>
            <person name="Ortiz-Santana B."/>
            <person name="Ovrebo C."/>
            <person name="Racz N."/>
            <person name="Riley R."/>
            <person name="Savchenko A."/>
            <person name="Shiryaev A."/>
            <person name="Soop K."/>
            <person name="Spirin V."/>
            <person name="Szebenyi C."/>
            <person name="Tomsovsky M."/>
            <person name="Tulloss R.E."/>
            <person name="Uehling J."/>
            <person name="Grigoriev I.V."/>
            <person name="Vagvolgyi C."/>
            <person name="Papp T."/>
            <person name="Martin F.M."/>
            <person name="Miettinen O."/>
            <person name="Hibbett D.S."/>
            <person name="Nagy L.G."/>
        </authorList>
    </citation>
    <scope>NUCLEOTIDE SEQUENCE [LARGE SCALE GENOMIC DNA]</scope>
    <source>
        <strain evidence="2 3">OMC1185</strain>
    </source>
</reference>
<dbReference type="Proteomes" id="UP000305948">
    <property type="component" value="Unassembled WGS sequence"/>
</dbReference>
<name>A0A5C3MUY8_9AGAM</name>
<dbReference type="AlphaFoldDB" id="A0A5C3MUY8"/>
<gene>
    <name evidence="2" type="ORF">OE88DRAFT_1649478</name>
</gene>
<feature type="region of interest" description="Disordered" evidence="1">
    <location>
        <begin position="59"/>
        <end position="103"/>
    </location>
</feature>
<sequence>MQASKQLKSTVLGKRTLSVVASNTPMTPDNAPNPKRFKTSVTICGDDSNKENIPPFWLNTVNHIPRTPHRPTRRATSSPRRLGHKSKKISRSSSFSGTTKGAKDQAARLAAGVRMDDSLRGLGISGSAMLLVLVTRSMLTRETARTAREAE</sequence>
<evidence type="ECO:0000313" key="3">
    <source>
        <dbReference type="Proteomes" id="UP000305948"/>
    </source>
</evidence>
<proteinExistence type="predicted"/>
<protein>
    <submittedName>
        <fullName evidence="2">Uncharacterized protein</fullName>
    </submittedName>
</protein>
<dbReference type="OrthoDB" id="1926878at2759"/>
<evidence type="ECO:0000313" key="2">
    <source>
        <dbReference type="EMBL" id="TFK45211.1"/>
    </source>
</evidence>
<evidence type="ECO:0000256" key="1">
    <source>
        <dbReference type="SAM" id="MobiDB-lite"/>
    </source>
</evidence>
<organism evidence="2 3">
    <name type="scientific">Heliocybe sulcata</name>
    <dbReference type="NCBI Taxonomy" id="5364"/>
    <lineage>
        <taxon>Eukaryota</taxon>
        <taxon>Fungi</taxon>
        <taxon>Dikarya</taxon>
        <taxon>Basidiomycota</taxon>
        <taxon>Agaricomycotina</taxon>
        <taxon>Agaricomycetes</taxon>
        <taxon>Gloeophyllales</taxon>
        <taxon>Gloeophyllaceae</taxon>
        <taxon>Heliocybe</taxon>
    </lineage>
</organism>
<dbReference type="STRING" id="5364.A0A5C3MUY8"/>
<feature type="compositionally biased region" description="Basic residues" evidence="1">
    <location>
        <begin position="81"/>
        <end position="90"/>
    </location>
</feature>